<feature type="domain" description="DUF668" evidence="1">
    <location>
        <begin position="347"/>
        <end position="437"/>
    </location>
</feature>
<gene>
    <name evidence="3" type="ORF">K2173_001702</name>
</gene>
<dbReference type="GO" id="GO:0045927">
    <property type="term" value="P:positive regulation of growth"/>
    <property type="evidence" value="ECO:0007669"/>
    <property type="project" value="InterPro"/>
</dbReference>
<reference evidence="3 4" key="1">
    <citation type="submission" date="2021-09" db="EMBL/GenBank/DDBJ databases">
        <title>Genomic insights and catalytic innovation underlie evolution of tropane alkaloids biosynthesis.</title>
        <authorList>
            <person name="Wang Y.-J."/>
            <person name="Tian T."/>
            <person name="Huang J.-P."/>
            <person name="Huang S.-X."/>
        </authorList>
    </citation>
    <scope>NUCLEOTIDE SEQUENCE [LARGE SCALE GENOMIC DNA]</scope>
    <source>
        <strain evidence="3">KIB-2018</strain>
        <tissue evidence="3">Leaf</tissue>
    </source>
</reference>
<feature type="domain" description="DUF3475" evidence="2">
    <location>
        <begin position="40"/>
        <end position="96"/>
    </location>
</feature>
<dbReference type="InterPro" id="IPR007700">
    <property type="entry name" value="DUF668"/>
</dbReference>
<evidence type="ECO:0008006" key="5">
    <source>
        <dbReference type="Google" id="ProtNLM"/>
    </source>
</evidence>
<dbReference type="EMBL" id="JAIWQS010000236">
    <property type="protein sequence ID" value="KAJ8747145.1"/>
    <property type="molecule type" value="Genomic_DNA"/>
</dbReference>
<evidence type="ECO:0000259" key="1">
    <source>
        <dbReference type="Pfam" id="PF05003"/>
    </source>
</evidence>
<keyword evidence="4" id="KW-1185">Reference proteome</keyword>
<dbReference type="PANTHER" id="PTHR31371:SF13">
    <property type="entry name" value="OS05G0457600 PROTEIN"/>
    <property type="match status" value="1"/>
</dbReference>
<evidence type="ECO:0000313" key="4">
    <source>
        <dbReference type="Proteomes" id="UP001159364"/>
    </source>
</evidence>
<sequence length="495" mass="56543">MAVVTMAWLSGANKANNSSPSTFSRFWPDKSSSPCENLQILSFETARTMSRLVGLYKFLSDGEFSELRNGVMKSRGVSYLNSDDERFLLNLVCAEKLEELDCAAITVSRLGQKCSNIGLKRFDVVFGNLKEGITDGDMKLEYNSRYAQKIVEKMEKYVSATSCLFAALEVLAEMDLSERKLKLMKLTCDHRVSQIMNNQTSLEEKLAFQRKRVKHYKETSLWDKTFEQSASLMASIICITYTRICELFGSFVSCLPNISKHCGASNKSQPFKVHPDQELVLVNDEKNLLSLFRGFKSGSLPKSPRRSYPIPTRFFSEKLELVKLKENTILGETGKTLKQILSSPPNTVGDAGLALRYANIIILAERYSDSQTSVDEDGREFMYDILPASLKAMVRSKLRSRWDREEEEGDDRELAEGWRVAVEEILRWLAPMAHDTVQWHTDRNLEKQKFESDSMVLKFQTLYFSDLEKTEAAVAEVLVGLSCIYRYENRRRMSR</sequence>
<dbReference type="PANTHER" id="PTHR31371">
    <property type="entry name" value="BNAC09G50660D PROTEIN"/>
    <property type="match status" value="1"/>
</dbReference>
<evidence type="ECO:0000313" key="3">
    <source>
        <dbReference type="EMBL" id="KAJ8747145.1"/>
    </source>
</evidence>
<dbReference type="AlphaFoldDB" id="A0AAV8S4V9"/>
<evidence type="ECO:0000259" key="2">
    <source>
        <dbReference type="Pfam" id="PF11961"/>
    </source>
</evidence>
<dbReference type="Pfam" id="PF11961">
    <property type="entry name" value="DUF3475"/>
    <property type="match status" value="1"/>
</dbReference>
<protein>
    <recommendedName>
        <fullName evidence="5">Avr9/Cf-9 rapidly elicited protein 137</fullName>
    </recommendedName>
</protein>
<dbReference type="Proteomes" id="UP001159364">
    <property type="component" value="Unassembled WGS sequence"/>
</dbReference>
<organism evidence="3 4">
    <name type="scientific">Erythroxylum novogranatense</name>
    <dbReference type="NCBI Taxonomy" id="1862640"/>
    <lineage>
        <taxon>Eukaryota</taxon>
        <taxon>Viridiplantae</taxon>
        <taxon>Streptophyta</taxon>
        <taxon>Embryophyta</taxon>
        <taxon>Tracheophyta</taxon>
        <taxon>Spermatophyta</taxon>
        <taxon>Magnoliopsida</taxon>
        <taxon>eudicotyledons</taxon>
        <taxon>Gunneridae</taxon>
        <taxon>Pentapetalae</taxon>
        <taxon>rosids</taxon>
        <taxon>fabids</taxon>
        <taxon>Malpighiales</taxon>
        <taxon>Erythroxylaceae</taxon>
        <taxon>Erythroxylum</taxon>
    </lineage>
</organism>
<accession>A0AAV8S4V9</accession>
<dbReference type="Pfam" id="PF05003">
    <property type="entry name" value="DUF668"/>
    <property type="match status" value="1"/>
</dbReference>
<proteinExistence type="predicted"/>
<dbReference type="InterPro" id="IPR021864">
    <property type="entry name" value="DUF3475"/>
</dbReference>
<comment type="caution">
    <text evidence="3">The sequence shown here is derived from an EMBL/GenBank/DDBJ whole genome shotgun (WGS) entry which is preliminary data.</text>
</comment>
<name>A0AAV8S4V9_9ROSI</name>